<name>A0ABW9VSN9_9BURK</name>
<gene>
    <name evidence="2" type="ORF">GTP27_20400</name>
</gene>
<reference evidence="2 3" key="1">
    <citation type="submission" date="2019-12" db="EMBL/GenBank/DDBJ databases">
        <title>Novel species isolated from a subtropical stream in China.</title>
        <authorList>
            <person name="Lu H."/>
        </authorList>
    </citation>
    <scope>NUCLEOTIDE SEQUENCE [LARGE SCALE GENOMIC DNA]</scope>
    <source>
        <strain evidence="2 3">CY13W</strain>
    </source>
</reference>
<keyword evidence="3" id="KW-1185">Reference proteome</keyword>
<evidence type="ECO:0000256" key="1">
    <source>
        <dbReference type="SAM" id="Phobius"/>
    </source>
</evidence>
<sequence>MPPLTRLSRPEQSGAALIILLVVVLGAATLLMRFAEHLNFDQRRERITHQRLAAARDALVGYAVSHGRLPRPAASSRDGKEAEVPCSTDADCTGFIPWVTLGIDGVDGWWHLLRYSVTPALTGQEVQRDVVPNRTVARRLSNGDMVYVVGQDECSSALLCAPAVVFSTGKNNFGVSPQGLLQHPSTSDGTSIDELRNITASRNYISREKSTDAAAIGGSFDDLVVWVDVGRLLSSMDKTFQLRGK</sequence>
<feature type="transmembrane region" description="Helical" evidence="1">
    <location>
        <begin position="15"/>
        <end position="35"/>
    </location>
</feature>
<keyword evidence="1" id="KW-1133">Transmembrane helix</keyword>
<evidence type="ECO:0000313" key="3">
    <source>
        <dbReference type="Proteomes" id="UP000478090"/>
    </source>
</evidence>
<evidence type="ECO:0008006" key="4">
    <source>
        <dbReference type="Google" id="ProtNLM"/>
    </source>
</evidence>
<proteinExistence type="predicted"/>
<keyword evidence="1" id="KW-0812">Transmembrane</keyword>
<dbReference type="EMBL" id="WWCM01000020">
    <property type="protein sequence ID" value="MYM41672.1"/>
    <property type="molecule type" value="Genomic_DNA"/>
</dbReference>
<evidence type="ECO:0000313" key="2">
    <source>
        <dbReference type="EMBL" id="MYM41672.1"/>
    </source>
</evidence>
<accession>A0ABW9VSN9</accession>
<dbReference type="Proteomes" id="UP000478090">
    <property type="component" value="Unassembled WGS sequence"/>
</dbReference>
<organism evidence="2 3">
    <name type="scientific">Duganella qianjiadongensis</name>
    <dbReference type="NCBI Taxonomy" id="2692176"/>
    <lineage>
        <taxon>Bacteria</taxon>
        <taxon>Pseudomonadati</taxon>
        <taxon>Pseudomonadota</taxon>
        <taxon>Betaproteobacteria</taxon>
        <taxon>Burkholderiales</taxon>
        <taxon>Oxalobacteraceae</taxon>
        <taxon>Telluria group</taxon>
        <taxon>Duganella</taxon>
    </lineage>
</organism>
<protein>
    <recommendedName>
        <fullName evidence="4">Type II secretion system protein</fullName>
    </recommendedName>
</protein>
<comment type="caution">
    <text evidence="2">The sequence shown here is derived from an EMBL/GenBank/DDBJ whole genome shotgun (WGS) entry which is preliminary data.</text>
</comment>
<keyword evidence="1" id="KW-0472">Membrane</keyword>